<proteinExistence type="predicted"/>
<name>A0A7Y0DSV5_9GAMM</name>
<comment type="caution">
    <text evidence="1">The sequence shown here is derived from an EMBL/GenBank/DDBJ whole genome shotgun (WGS) entry which is preliminary data.</text>
</comment>
<protein>
    <submittedName>
        <fullName evidence="1">Uncharacterized protein</fullName>
    </submittedName>
</protein>
<evidence type="ECO:0000313" key="1">
    <source>
        <dbReference type="EMBL" id="NMM40916.1"/>
    </source>
</evidence>
<dbReference type="Proteomes" id="UP000570493">
    <property type="component" value="Unassembled WGS sequence"/>
</dbReference>
<organism evidence="1 2">
    <name type="scientific">Pseudoalteromonas arctica</name>
    <dbReference type="NCBI Taxonomy" id="394751"/>
    <lineage>
        <taxon>Bacteria</taxon>
        <taxon>Pseudomonadati</taxon>
        <taxon>Pseudomonadota</taxon>
        <taxon>Gammaproteobacteria</taxon>
        <taxon>Alteromonadales</taxon>
        <taxon>Pseudoalteromonadaceae</taxon>
        <taxon>Pseudoalteromonas</taxon>
    </lineage>
</organism>
<accession>A0A7Y0DSV5</accession>
<keyword evidence="2" id="KW-1185">Reference proteome</keyword>
<evidence type="ECO:0000313" key="2">
    <source>
        <dbReference type="Proteomes" id="UP000570493"/>
    </source>
</evidence>
<gene>
    <name evidence="1" type="ORF">HHO47_08815</name>
</gene>
<reference evidence="1" key="1">
    <citation type="submission" date="2020-04" db="EMBL/GenBank/DDBJ databases">
        <title>Genome Sequencing for Pseudoaltermonas arctica.</title>
        <authorList>
            <person name="Elkins N.S."/>
        </authorList>
    </citation>
    <scope>NUCLEOTIDE SEQUENCE [LARGE SCALE GENOMIC DNA]</scope>
    <source>
        <strain evidence="1">NEC-BIFX-2020_0012</strain>
    </source>
</reference>
<sequence length="499" mass="57021">MNLNEILQENFNANDTIKIQKYISKNASYYISEGERYSLDFAFFIDVASRMKVGGELVLLSKFIKLLDAFEISDSSEEKHKNYCLIASLLYPLTEVDSNFDELFEYYCEKVILLSGGIAKALKNRLIEILPRHGTFELYAKYLFFKERYHEVDALCEHARAQEWRGNWNKWKGKTVGEVKLSVKKATKVQKIGFDGEMAAIVKLKDMGYEVARFGKERKNSSLNHKLLNIVPDTHVGLSHINIFKNNLGQKRGLGINISSENLEQNTYPKELDYTFEEFIELAKTCSSKYPCHLYQKDRKQAPCSLGRNLFNPIYLDGLTPPLYTGHFHKCASIQKCQGRFGLISALQRGKIGSLNVTNQFLQDNIRVHLYIQKCFLEHQNSKKTPKDILDGGKKYKKLGHPGRYDFIAYNSEECVAVEVKANTSKLSYWQEMRLALLASFGQKVMVLSVVDNITNIITPQFNVELPTEEDFLSTLNYSHPPESPIKGVIGDTLITGYS</sequence>
<dbReference type="RefSeq" id="WP_169019960.1">
    <property type="nucleotide sequence ID" value="NZ_JABBMT010000010.1"/>
</dbReference>
<dbReference type="EMBL" id="JABBMT010000010">
    <property type="protein sequence ID" value="NMM40916.1"/>
    <property type="molecule type" value="Genomic_DNA"/>
</dbReference>
<dbReference type="AlphaFoldDB" id="A0A7Y0DSV5"/>